<dbReference type="RefSeq" id="WP_344457311.1">
    <property type="nucleotide sequence ID" value="NZ_BAAATZ010000035.1"/>
</dbReference>
<evidence type="ECO:0000256" key="2">
    <source>
        <dbReference type="ARBA" id="ARBA00022771"/>
    </source>
</evidence>
<evidence type="ECO:0000313" key="7">
    <source>
        <dbReference type="Proteomes" id="UP001501842"/>
    </source>
</evidence>
<evidence type="ECO:0000256" key="3">
    <source>
        <dbReference type="ARBA" id="ARBA00022833"/>
    </source>
</evidence>
<comment type="caution">
    <text evidence="6">The sequence shown here is derived from an EMBL/GenBank/DDBJ whole genome shotgun (WGS) entry which is preliminary data.</text>
</comment>
<dbReference type="PANTHER" id="PTHR33823:SF4">
    <property type="entry name" value="GENERAL STRESS PROTEIN 16O"/>
    <property type="match status" value="1"/>
</dbReference>
<evidence type="ECO:0000313" key="6">
    <source>
        <dbReference type="EMBL" id="GAA2737706.1"/>
    </source>
</evidence>
<dbReference type="EMBL" id="BAAATZ010000035">
    <property type="protein sequence ID" value="GAA2737706.1"/>
    <property type="molecule type" value="Genomic_DNA"/>
</dbReference>
<feature type="domain" description="Zinc finger DksA/TraR C4-type" evidence="5">
    <location>
        <begin position="86"/>
        <end position="120"/>
    </location>
</feature>
<evidence type="ECO:0000259" key="5">
    <source>
        <dbReference type="Pfam" id="PF01258"/>
    </source>
</evidence>
<reference evidence="6 7" key="1">
    <citation type="journal article" date="2019" name="Int. J. Syst. Evol. Microbiol.">
        <title>The Global Catalogue of Microorganisms (GCM) 10K type strain sequencing project: providing services to taxonomists for standard genome sequencing and annotation.</title>
        <authorList>
            <consortium name="The Broad Institute Genomics Platform"/>
            <consortium name="The Broad Institute Genome Sequencing Center for Infectious Disease"/>
            <person name="Wu L."/>
            <person name="Ma J."/>
        </authorList>
    </citation>
    <scope>NUCLEOTIDE SEQUENCE [LARGE SCALE GENOMIC DNA]</scope>
    <source>
        <strain evidence="6 7">JCM 8201</strain>
    </source>
</reference>
<keyword evidence="2" id="KW-0863">Zinc-finger</keyword>
<gene>
    <name evidence="6" type="ORF">GCM10010439_68880</name>
</gene>
<evidence type="ECO:0000256" key="1">
    <source>
        <dbReference type="ARBA" id="ARBA00022723"/>
    </source>
</evidence>
<dbReference type="Proteomes" id="UP001501842">
    <property type="component" value="Unassembled WGS sequence"/>
</dbReference>
<keyword evidence="1" id="KW-0479">Metal-binding</keyword>
<evidence type="ECO:0000256" key="4">
    <source>
        <dbReference type="PROSITE-ProRule" id="PRU00510"/>
    </source>
</evidence>
<dbReference type="Pfam" id="PF01258">
    <property type="entry name" value="zf-dskA_traR"/>
    <property type="match status" value="1"/>
</dbReference>
<dbReference type="PROSITE" id="PS51128">
    <property type="entry name" value="ZF_DKSA_2"/>
    <property type="match status" value="1"/>
</dbReference>
<sequence>MTTYSVETDNAGLWVEDLAALREQLHEQRLFRLQQLRQLTRSAPAVKGTRGASDLPARVQVHRELTVSARTVLAEVEAALRRMDEGGYGSCHHCGRPISLPRLRIMPQSRRCADCHRAEETG</sequence>
<feature type="zinc finger region" description="dksA C4-type" evidence="4">
    <location>
        <begin position="91"/>
        <end position="115"/>
    </location>
</feature>
<proteinExistence type="predicted"/>
<keyword evidence="7" id="KW-1185">Reference proteome</keyword>
<dbReference type="InterPro" id="IPR000962">
    <property type="entry name" value="Znf_DskA_TraR"/>
</dbReference>
<organism evidence="6 7">
    <name type="scientific">Actinocorallia aurantiaca</name>
    <dbReference type="NCBI Taxonomy" id="46204"/>
    <lineage>
        <taxon>Bacteria</taxon>
        <taxon>Bacillati</taxon>
        <taxon>Actinomycetota</taxon>
        <taxon>Actinomycetes</taxon>
        <taxon>Streptosporangiales</taxon>
        <taxon>Thermomonosporaceae</taxon>
        <taxon>Actinocorallia</taxon>
    </lineage>
</organism>
<keyword evidence="3" id="KW-0862">Zinc</keyword>
<dbReference type="PANTHER" id="PTHR33823">
    <property type="entry name" value="RNA POLYMERASE-BINDING TRANSCRIPTION FACTOR DKSA-RELATED"/>
    <property type="match status" value="1"/>
</dbReference>
<protein>
    <recommendedName>
        <fullName evidence="5">Zinc finger DksA/TraR C4-type domain-containing protein</fullName>
    </recommendedName>
</protein>
<accession>A0ABN3UVY6</accession>
<name>A0ABN3UVY6_9ACTN</name>
<dbReference type="Gene3D" id="1.20.120.910">
    <property type="entry name" value="DksA, coiled-coil domain"/>
    <property type="match status" value="1"/>
</dbReference>
<dbReference type="SUPFAM" id="SSF57716">
    <property type="entry name" value="Glucocorticoid receptor-like (DNA-binding domain)"/>
    <property type="match status" value="1"/>
</dbReference>